<feature type="domain" description="PDZ" evidence="1">
    <location>
        <begin position="1"/>
        <end position="38"/>
    </location>
</feature>
<gene>
    <name evidence="2" type="ORF">SAMN05216529_101137</name>
</gene>
<reference evidence="3" key="1">
    <citation type="submission" date="2017-07" db="EMBL/GenBank/DDBJ databases">
        <authorList>
            <person name="Varghese N."/>
            <person name="Submissions S."/>
        </authorList>
    </citation>
    <scope>NUCLEOTIDE SEQUENCE [LARGE SCALE GENOMIC DNA]</scope>
    <source>
        <strain evidence="3">NLAE-zl-C134</strain>
    </source>
</reference>
<dbReference type="SUPFAM" id="SSF102114">
    <property type="entry name" value="Radical SAM enzymes"/>
    <property type="match status" value="1"/>
</dbReference>
<dbReference type="InterPro" id="IPR045375">
    <property type="entry name" value="Put_radical_SAM-like_N"/>
</dbReference>
<name>A0A316A4S8_9FIRM</name>
<evidence type="ECO:0000313" key="2">
    <source>
        <dbReference type="EMBL" id="SUQ12248.1"/>
    </source>
</evidence>
<accession>A0A316A4S8</accession>
<dbReference type="Gene3D" id="2.30.42.10">
    <property type="match status" value="1"/>
</dbReference>
<dbReference type="InterPro" id="IPR007549">
    <property type="entry name" value="DUF512"/>
</dbReference>
<organism evidence="2 3">
    <name type="scientific">Faecalicatena contorta</name>
    <dbReference type="NCBI Taxonomy" id="39482"/>
    <lineage>
        <taxon>Bacteria</taxon>
        <taxon>Bacillati</taxon>
        <taxon>Bacillota</taxon>
        <taxon>Clostridia</taxon>
        <taxon>Lachnospirales</taxon>
        <taxon>Lachnospiraceae</taxon>
        <taxon>Faecalicatena</taxon>
    </lineage>
</organism>
<dbReference type="Pfam" id="PF04459">
    <property type="entry name" value="DUF512"/>
    <property type="match status" value="1"/>
</dbReference>
<dbReference type="InterPro" id="IPR036034">
    <property type="entry name" value="PDZ_sf"/>
</dbReference>
<dbReference type="Pfam" id="PF19238">
    <property type="entry name" value="Radical_SAM_2"/>
    <property type="match status" value="1"/>
</dbReference>
<dbReference type="InterPro" id="IPR058240">
    <property type="entry name" value="rSAM_sf"/>
</dbReference>
<dbReference type="SUPFAM" id="SSF50156">
    <property type="entry name" value="PDZ domain-like"/>
    <property type="match status" value="1"/>
</dbReference>
<dbReference type="RefSeq" id="WP_109708309.1">
    <property type="nucleotide sequence ID" value="NZ_QGDS01000001.1"/>
</dbReference>
<dbReference type="Pfam" id="PF17820">
    <property type="entry name" value="PDZ_6"/>
    <property type="match status" value="1"/>
</dbReference>
<dbReference type="AlphaFoldDB" id="A0A316A4S8"/>
<dbReference type="EMBL" id="UHJJ01000001">
    <property type="protein sequence ID" value="SUQ12248.1"/>
    <property type="molecule type" value="Genomic_DNA"/>
</dbReference>
<dbReference type="InterPro" id="IPR001478">
    <property type="entry name" value="PDZ"/>
</dbReference>
<protein>
    <submittedName>
        <fullName evidence="2">Putative radical SAM enzyme, TIGR03279 family</fullName>
    </submittedName>
</protein>
<sequence length="435" mass="49615">MAHGHIVSLVQPGSIGEEMGIEPGDRLLEINGNEIADVFDYHYYVDDDNIVLLIEKPDGEQWELEIEKDEEEGLGLEFGQSLMDEYRSCRNKCMFCFIDQMPGGMRDTLYFKDDDSRLSFLQGNYITLTNMSDHDAERIVKYHLEPINISFHTTNPELRCKMLHNRFAGDALKRVDILYRGGIEMNGQIVLCKGVNDKEELERSIRDLTAYLPFLKSVSVVPVGLTKFREGLYPLEPFTKEDAKEMLAMIHSWQDKIYEEYGIHFIHAGDEWYILAEEEFPGEERYDGYLQLENGVGMLRLLIEEFREGLAGIKGDGRTREVSLATGKLAYPYVEQMLGKLKEKFPNVQVHLYAVRNDFFGEHITVSGLITGQDLTAQLKGQELGEALLIPCNMLRADEDVFLDDFTVKQVENTLQVQVDIVKSSGQDLIDAILG</sequence>
<evidence type="ECO:0000259" key="1">
    <source>
        <dbReference type="PROSITE" id="PS50106"/>
    </source>
</evidence>
<dbReference type="InterPro" id="IPR041489">
    <property type="entry name" value="PDZ_6"/>
</dbReference>
<keyword evidence="3" id="KW-1185">Reference proteome</keyword>
<evidence type="ECO:0000313" key="3">
    <source>
        <dbReference type="Proteomes" id="UP000254051"/>
    </source>
</evidence>
<dbReference type="InterPro" id="IPR013785">
    <property type="entry name" value="Aldolase_TIM"/>
</dbReference>
<dbReference type="OrthoDB" id="9774724at2"/>
<dbReference type="PROSITE" id="PS50106">
    <property type="entry name" value="PDZ"/>
    <property type="match status" value="1"/>
</dbReference>
<dbReference type="Gene3D" id="3.20.20.70">
    <property type="entry name" value="Aldolase class I"/>
    <property type="match status" value="1"/>
</dbReference>
<proteinExistence type="predicted"/>
<dbReference type="Proteomes" id="UP000254051">
    <property type="component" value="Unassembled WGS sequence"/>
</dbReference>